<dbReference type="Gene3D" id="3.40.50.300">
    <property type="entry name" value="P-loop containing nucleotide triphosphate hydrolases"/>
    <property type="match status" value="1"/>
</dbReference>
<dbReference type="GO" id="GO:0006310">
    <property type="term" value="P:DNA recombination"/>
    <property type="evidence" value="ECO:0007669"/>
    <property type="project" value="TreeGrafter"/>
</dbReference>
<dbReference type="PANTHER" id="PTHR13710">
    <property type="entry name" value="DNA HELICASE RECQ FAMILY MEMBER"/>
    <property type="match status" value="1"/>
</dbReference>
<evidence type="ECO:0000256" key="5">
    <source>
        <dbReference type="ARBA" id="ARBA00034808"/>
    </source>
</evidence>
<evidence type="ECO:0000313" key="7">
    <source>
        <dbReference type="Proteomes" id="UP000054988"/>
    </source>
</evidence>
<keyword evidence="2" id="KW-0238">DNA-binding</keyword>
<dbReference type="GO" id="GO:0043138">
    <property type="term" value="F:3'-5' DNA helicase activity"/>
    <property type="evidence" value="ECO:0007669"/>
    <property type="project" value="UniProtKB-EC"/>
</dbReference>
<dbReference type="EC" id="5.6.2.4" evidence="5"/>
<dbReference type="GO" id="GO:0009378">
    <property type="term" value="F:four-way junction helicase activity"/>
    <property type="evidence" value="ECO:0007669"/>
    <property type="project" value="TreeGrafter"/>
</dbReference>
<comment type="catalytic activity">
    <reaction evidence="4">
        <text>Couples ATP hydrolysis with the unwinding of duplex DNA by translocating in the 3'-5' direction.</text>
        <dbReference type="EC" id="5.6.2.4"/>
    </reaction>
</comment>
<evidence type="ECO:0000313" key="6">
    <source>
        <dbReference type="EMBL" id="KTB34265.1"/>
    </source>
</evidence>
<evidence type="ECO:0000256" key="4">
    <source>
        <dbReference type="ARBA" id="ARBA00034617"/>
    </source>
</evidence>
<comment type="similarity">
    <text evidence="1">Belongs to the helicase family. RecQ subfamily.</text>
</comment>
<evidence type="ECO:0000256" key="3">
    <source>
        <dbReference type="ARBA" id="ARBA00023235"/>
    </source>
</evidence>
<dbReference type="InterPro" id="IPR027417">
    <property type="entry name" value="P-loop_NTPase"/>
</dbReference>
<dbReference type="PANTHER" id="PTHR13710:SF105">
    <property type="entry name" value="ATP-DEPENDENT DNA HELICASE Q1"/>
    <property type="match status" value="1"/>
</dbReference>
<dbReference type="EMBL" id="LATX01002101">
    <property type="protein sequence ID" value="KTB34265.1"/>
    <property type="molecule type" value="Genomic_DNA"/>
</dbReference>
<organism evidence="6 7">
    <name type="scientific">Moniliophthora roreri</name>
    <name type="common">Frosty pod rot fungus</name>
    <name type="synonym">Monilia roreri</name>
    <dbReference type="NCBI Taxonomy" id="221103"/>
    <lineage>
        <taxon>Eukaryota</taxon>
        <taxon>Fungi</taxon>
        <taxon>Dikarya</taxon>
        <taxon>Basidiomycota</taxon>
        <taxon>Agaricomycotina</taxon>
        <taxon>Agaricomycetes</taxon>
        <taxon>Agaricomycetidae</taxon>
        <taxon>Agaricales</taxon>
        <taxon>Marasmiineae</taxon>
        <taxon>Marasmiaceae</taxon>
        <taxon>Moniliophthora</taxon>
    </lineage>
</organism>
<dbReference type="GO" id="GO:0005737">
    <property type="term" value="C:cytoplasm"/>
    <property type="evidence" value="ECO:0007669"/>
    <property type="project" value="TreeGrafter"/>
</dbReference>
<dbReference type="GO" id="GO:0005694">
    <property type="term" value="C:chromosome"/>
    <property type="evidence" value="ECO:0007669"/>
    <property type="project" value="TreeGrafter"/>
</dbReference>
<evidence type="ECO:0000256" key="2">
    <source>
        <dbReference type="ARBA" id="ARBA00023125"/>
    </source>
</evidence>
<protein>
    <recommendedName>
        <fullName evidence="5">DNA 3'-5' helicase</fullName>
        <ecNumber evidence="5">5.6.2.4</ecNumber>
    </recommendedName>
</protein>
<dbReference type="GO" id="GO:0003677">
    <property type="term" value="F:DNA binding"/>
    <property type="evidence" value="ECO:0007669"/>
    <property type="project" value="UniProtKB-KW"/>
</dbReference>
<reference evidence="6 7" key="1">
    <citation type="submission" date="2015-12" db="EMBL/GenBank/DDBJ databases">
        <title>Draft genome sequence of Moniliophthora roreri, the causal agent of frosty pod rot of cacao.</title>
        <authorList>
            <person name="Aime M.C."/>
            <person name="Diaz-Valderrama J.R."/>
            <person name="Kijpornyongpan T."/>
            <person name="Phillips-Mora W."/>
        </authorList>
    </citation>
    <scope>NUCLEOTIDE SEQUENCE [LARGE SCALE GENOMIC DNA]</scope>
    <source>
        <strain evidence="6 7">MCA 2952</strain>
    </source>
</reference>
<dbReference type="Proteomes" id="UP000054988">
    <property type="component" value="Unassembled WGS sequence"/>
</dbReference>
<keyword evidence="3" id="KW-0413">Isomerase</keyword>
<name>A0A0W0FD63_MONRR</name>
<dbReference type="AlphaFoldDB" id="A0A0W0FD63"/>
<accession>A0A0W0FD63</accession>
<comment type="caution">
    <text evidence="6">The sequence shown here is derived from an EMBL/GenBank/DDBJ whole genome shotgun (WGS) entry which is preliminary data.</text>
</comment>
<sequence length="190" mass="21797">MAAEKRWREGRTLEDRWIVGTQAFGQGVDYPSVRFVIHLDPREMINFFQETSRGGRDSNPCYCYCLYRYLPSPFTDNTLVDHLGRTEMIEFLTTGSCVRLAFGALDREVHSCVALNAELCYNCERLVQVEDVTTFIGNPRFDLPMISSRDDTLDGVMREVPVSVESNAKLIQEELAASERQLRKLDMILE</sequence>
<dbReference type="GO" id="GO:0006281">
    <property type="term" value="P:DNA repair"/>
    <property type="evidence" value="ECO:0007669"/>
    <property type="project" value="TreeGrafter"/>
</dbReference>
<evidence type="ECO:0000256" key="1">
    <source>
        <dbReference type="ARBA" id="ARBA00005446"/>
    </source>
</evidence>
<gene>
    <name evidence="6" type="ORF">WG66_13167</name>
</gene>
<proteinExistence type="inferred from homology"/>
<dbReference type="SUPFAM" id="SSF52540">
    <property type="entry name" value="P-loop containing nucleoside triphosphate hydrolases"/>
    <property type="match status" value="1"/>
</dbReference>